<feature type="transmembrane region" description="Helical" evidence="1">
    <location>
        <begin position="101"/>
        <end position="122"/>
    </location>
</feature>
<evidence type="ECO:0008006" key="4">
    <source>
        <dbReference type="Google" id="ProtNLM"/>
    </source>
</evidence>
<dbReference type="InterPro" id="IPR025495">
    <property type="entry name" value="DUF4386"/>
</dbReference>
<evidence type="ECO:0000313" key="2">
    <source>
        <dbReference type="EMBL" id="SDO81552.1"/>
    </source>
</evidence>
<keyword evidence="1" id="KW-0812">Transmembrane</keyword>
<accession>A0A1H0MMC3</accession>
<dbReference type="OrthoDB" id="326446at2"/>
<proteinExistence type="predicted"/>
<gene>
    <name evidence="2" type="ORF">SAMN04489867_0659</name>
</gene>
<feature type="transmembrane region" description="Helical" evidence="1">
    <location>
        <begin position="154"/>
        <end position="172"/>
    </location>
</feature>
<protein>
    <recommendedName>
        <fullName evidence="4">DUF4386 family protein</fullName>
    </recommendedName>
</protein>
<evidence type="ECO:0000256" key="1">
    <source>
        <dbReference type="SAM" id="Phobius"/>
    </source>
</evidence>
<keyword evidence="3" id="KW-1185">Reference proteome</keyword>
<dbReference type="EMBL" id="LT629711">
    <property type="protein sequence ID" value="SDO81552.1"/>
    <property type="molecule type" value="Genomic_DNA"/>
</dbReference>
<feature type="transmembrane region" description="Helical" evidence="1">
    <location>
        <begin position="184"/>
        <end position="205"/>
    </location>
</feature>
<feature type="transmembrane region" description="Helical" evidence="1">
    <location>
        <begin position="71"/>
        <end position="94"/>
    </location>
</feature>
<reference evidence="3" key="1">
    <citation type="submission" date="2016-10" db="EMBL/GenBank/DDBJ databases">
        <authorList>
            <person name="Varghese N."/>
            <person name="Submissions S."/>
        </authorList>
    </citation>
    <scope>NUCLEOTIDE SEQUENCE [LARGE SCALE GENOMIC DNA]</scope>
    <source>
        <strain evidence="3">DSM 22329</strain>
    </source>
</reference>
<dbReference type="Proteomes" id="UP000199077">
    <property type="component" value="Chromosome I"/>
</dbReference>
<name>A0A1H0MMC3_9MICO</name>
<feature type="transmembrane region" description="Helical" evidence="1">
    <location>
        <begin position="211"/>
        <end position="229"/>
    </location>
</feature>
<feature type="transmembrane region" description="Helical" evidence="1">
    <location>
        <begin position="21"/>
        <end position="45"/>
    </location>
</feature>
<dbReference type="AlphaFoldDB" id="A0A1H0MMC3"/>
<sequence>MSTSHRATPTPIRADGSRHRIVAAVSMTSAAVLATAGFTALGSVFDYPDILKEPTATILDRYREHPTTVSAWFLVLTVSAALLAPTAVSLGRLVAGRLGRWVTGVGVAAAVVQVVGLSRWVLFVPGLSSDARRPDRAADALHRFELLHTWLGEALGETVGYALTATFTLLVIRGLGQLPRRVRLLGASAAVLVATGVLIQLGLEVAELTNFVGYLAWSLWLVVLSVVLWRGRR</sequence>
<organism evidence="2 3">
    <name type="scientific">Pedococcus dokdonensis</name>
    <dbReference type="NCBI Taxonomy" id="443156"/>
    <lineage>
        <taxon>Bacteria</taxon>
        <taxon>Bacillati</taxon>
        <taxon>Actinomycetota</taxon>
        <taxon>Actinomycetes</taxon>
        <taxon>Micrococcales</taxon>
        <taxon>Intrasporangiaceae</taxon>
        <taxon>Pedococcus</taxon>
    </lineage>
</organism>
<dbReference type="Pfam" id="PF14329">
    <property type="entry name" value="DUF4386"/>
    <property type="match status" value="1"/>
</dbReference>
<evidence type="ECO:0000313" key="3">
    <source>
        <dbReference type="Proteomes" id="UP000199077"/>
    </source>
</evidence>
<dbReference type="STRING" id="443156.SAMN04489867_0659"/>
<keyword evidence="1" id="KW-1133">Transmembrane helix</keyword>
<dbReference type="RefSeq" id="WP_157692876.1">
    <property type="nucleotide sequence ID" value="NZ_LT629711.1"/>
</dbReference>
<keyword evidence="1" id="KW-0472">Membrane</keyword>